<dbReference type="EMBL" id="MH841935">
    <property type="protein sequence ID" value="AXY64131.1"/>
    <property type="molecule type" value="Genomic_DNA"/>
</dbReference>
<reference evidence="20" key="1">
    <citation type="journal article" date="2019" name="Genome Biol. Evol.">
        <title>Mitogenomics Reveals a Novel Genetic Code in Hemichordata.</title>
        <authorList>
            <person name="Li Y."/>
            <person name="Kocot K.M."/>
            <person name="Tassia M.G."/>
            <person name="Cannon J.T."/>
            <person name="Bernt M."/>
            <person name="Halanych K.M."/>
        </authorList>
    </citation>
    <scope>NUCLEOTIDE SEQUENCE</scope>
</reference>
<evidence type="ECO:0000256" key="7">
    <source>
        <dbReference type="ARBA" id="ARBA00022792"/>
    </source>
</evidence>
<dbReference type="InterPro" id="IPR001516">
    <property type="entry name" value="Proton_antipo_N"/>
</dbReference>
<feature type="domain" description="NADH:quinone oxidoreductase/Mrp antiporter transmembrane" evidence="17">
    <location>
        <begin position="137"/>
        <end position="419"/>
    </location>
</feature>
<dbReference type="Pfam" id="PF00662">
    <property type="entry name" value="Proton_antipo_N"/>
    <property type="match status" value="1"/>
</dbReference>
<keyword evidence="12 16" id="KW-0830">Ubiquinone</keyword>
<keyword evidence="7" id="KW-0999">Mitochondrion inner membrane</keyword>
<proteinExistence type="inferred from homology"/>
<dbReference type="AlphaFoldDB" id="A0A3S7SG20"/>
<comment type="similarity">
    <text evidence="16">Belongs to the complex I subunit 5 family.</text>
</comment>
<accession>A0A3S7SG20</accession>
<feature type="transmembrane region" description="Helical" evidence="16">
    <location>
        <begin position="527"/>
        <end position="547"/>
    </location>
</feature>
<keyword evidence="6 16" id="KW-0812">Transmembrane</keyword>
<dbReference type="Pfam" id="PF06455">
    <property type="entry name" value="NADH5_C"/>
    <property type="match status" value="1"/>
</dbReference>
<feature type="transmembrane region" description="Helical" evidence="16">
    <location>
        <begin position="375"/>
        <end position="395"/>
    </location>
</feature>
<dbReference type="InterPro" id="IPR018393">
    <property type="entry name" value="NADHpl_OxRdtase_5_subgr"/>
</dbReference>
<dbReference type="InterPro" id="IPR010934">
    <property type="entry name" value="NADH_DH_su5_C"/>
</dbReference>
<evidence type="ECO:0000256" key="9">
    <source>
        <dbReference type="ARBA" id="ARBA00022982"/>
    </source>
</evidence>
<dbReference type="InterPro" id="IPR001750">
    <property type="entry name" value="ND/Mrp_TM"/>
</dbReference>
<feature type="transmembrane region" description="Helical" evidence="16">
    <location>
        <begin position="488"/>
        <end position="507"/>
    </location>
</feature>
<sequence>MYLQPQTIILTSFIISFILLLLASMIPQPDTKMHMGITPTSLMKTSFVLTLPATLILLMNPQTVDSSPLNWLSVETLSLQMNLHLDIVSMIFVSVATFITSAILEFSTYYMPTNKQKKTFLRLLLLFLLAMIVLVTANNLFQLLVGWEGVGLLSFLLIGWWSTRAKANLAALQAMMYNRLADMGMLLASAVVALSSSSWTLNSMILSTDEHLVKLFLLGCLTAAVGKSAQFLFHPWLPAAMEGPTPVSALLHSSTMVVAGVFLLLRMAYMIPLFPAMQMMMMNIGALTSLFAATTAIAQFDLKKIIALSTTSQLGLMMFAMGLGLPVVAFFHMCTHGFFKALLFLCSGSIMHNTSDEQDIRKLGGLNKMLPMTTACISLGSFALFGVPFLAGFYSKHFILEMAASSFTNLMPITLAITATGLTTMYSLRMMLTCFSSNSSSVPLNPASEEDSALTNPLKLLSIGAATSGALLLPSYTPWQPPSSPASFMTGLLILTLLMVMMTHVLLNKIEPINKTPSKTFQFLTQYWLYQNITHFFIPSSTLFMSLTPMTRLLDQGWGETIGAQGMNASSHLTTNLIQNTQSGLAKQYLALIIVFALICLLIL</sequence>
<feature type="transmembrane region" description="Helical" evidence="16">
    <location>
        <begin position="407"/>
        <end position="428"/>
    </location>
</feature>
<protein>
    <recommendedName>
        <fullName evidence="3 16">NADH-ubiquinone oxidoreductase chain 5</fullName>
        <ecNumber evidence="2 16">7.1.1.2</ecNumber>
    </recommendedName>
</protein>
<keyword evidence="10 16" id="KW-1133">Transmembrane helix</keyword>
<feature type="transmembrane region" description="Helical" evidence="16">
    <location>
        <begin position="249"/>
        <end position="269"/>
    </location>
</feature>
<feature type="domain" description="NADH-Ubiquinone oxidoreductase (complex I) chain 5 N-terminal" evidence="18">
    <location>
        <begin position="71"/>
        <end position="120"/>
    </location>
</feature>
<gene>
    <name evidence="20" type="primary">nad5</name>
</gene>
<feature type="transmembrane region" description="Helical" evidence="16">
    <location>
        <begin position="586"/>
        <end position="603"/>
    </location>
</feature>
<organism evidence="20">
    <name type="scientific">Stereobalanus canadensis</name>
    <dbReference type="NCBI Taxonomy" id="560612"/>
    <lineage>
        <taxon>Eukaryota</taxon>
        <taxon>Metazoa</taxon>
        <taxon>Hemichordata</taxon>
        <taxon>Enteropneusta</taxon>
        <taxon>Harrimaniidae</taxon>
        <taxon>Stereobalanus</taxon>
    </lineage>
</organism>
<evidence type="ECO:0000256" key="10">
    <source>
        <dbReference type="ARBA" id="ARBA00022989"/>
    </source>
</evidence>
<evidence type="ECO:0000256" key="11">
    <source>
        <dbReference type="ARBA" id="ARBA00023027"/>
    </source>
</evidence>
<evidence type="ECO:0000256" key="1">
    <source>
        <dbReference type="ARBA" id="ARBA00004448"/>
    </source>
</evidence>
<dbReference type="GO" id="GO:0003954">
    <property type="term" value="F:NADH dehydrogenase activity"/>
    <property type="evidence" value="ECO:0007669"/>
    <property type="project" value="TreeGrafter"/>
</dbReference>
<comment type="subcellular location">
    <subcellularLocation>
        <location evidence="1">Mitochondrion inner membrane</location>
        <topology evidence="1">Multi-pass membrane protein</topology>
    </subcellularLocation>
</comment>
<evidence type="ECO:0000256" key="2">
    <source>
        <dbReference type="ARBA" id="ARBA00012944"/>
    </source>
</evidence>
<dbReference type="GO" id="GO:0015990">
    <property type="term" value="P:electron transport coupled proton transport"/>
    <property type="evidence" value="ECO:0007669"/>
    <property type="project" value="TreeGrafter"/>
</dbReference>
<evidence type="ECO:0000259" key="19">
    <source>
        <dbReference type="Pfam" id="PF06455"/>
    </source>
</evidence>
<evidence type="ECO:0000259" key="17">
    <source>
        <dbReference type="Pfam" id="PF00361"/>
    </source>
</evidence>
<evidence type="ECO:0000256" key="4">
    <source>
        <dbReference type="ARBA" id="ARBA00022448"/>
    </source>
</evidence>
<feature type="transmembrane region" description="Helical" evidence="16">
    <location>
        <begin position="213"/>
        <end position="237"/>
    </location>
</feature>
<dbReference type="NCBIfam" id="TIGR01974">
    <property type="entry name" value="NDH_I_L"/>
    <property type="match status" value="1"/>
</dbReference>
<comment type="function">
    <text evidence="16">Core subunit of the mitochondrial membrane respiratory chain NADH dehydrogenase (Complex I) which catalyzes electron transfer from NADH through the respiratory chain, using ubiquinone as an electron acceptor. Essential for the catalytic activity and assembly of complex I.</text>
</comment>
<evidence type="ECO:0000256" key="16">
    <source>
        <dbReference type="RuleBase" id="RU003404"/>
    </source>
</evidence>
<dbReference type="PRINTS" id="PR01434">
    <property type="entry name" value="NADHDHGNASE5"/>
</dbReference>
<evidence type="ECO:0000256" key="13">
    <source>
        <dbReference type="ARBA" id="ARBA00023128"/>
    </source>
</evidence>
<keyword evidence="9" id="KW-0249">Electron transport</keyword>
<name>A0A3S7SG20_9BILA</name>
<feature type="transmembrane region" description="Helical" evidence="16">
    <location>
        <begin position="6"/>
        <end position="26"/>
    </location>
</feature>
<dbReference type="Pfam" id="PF00361">
    <property type="entry name" value="Proton_antipo_M"/>
    <property type="match status" value="1"/>
</dbReference>
<feature type="transmembrane region" description="Helical" evidence="16">
    <location>
        <begin position="314"/>
        <end position="331"/>
    </location>
</feature>
<dbReference type="GO" id="GO:0005743">
    <property type="term" value="C:mitochondrial inner membrane"/>
    <property type="evidence" value="ECO:0007669"/>
    <property type="project" value="UniProtKB-SubCell"/>
</dbReference>
<comment type="catalytic activity">
    <reaction evidence="15 16">
        <text>a ubiquinone + NADH + 5 H(+)(in) = a ubiquinol + NAD(+) + 4 H(+)(out)</text>
        <dbReference type="Rhea" id="RHEA:29091"/>
        <dbReference type="Rhea" id="RHEA-COMP:9565"/>
        <dbReference type="Rhea" id="RHEA-COMP:9566"/>
        <dbReference type="ChEBI" id="CHEBI:15378"/>
        <dbReference type="ChEBI" id="CHEBI:16389"/>
        <dbReference type="ChEBI" id="CHEBI:17976"/>
        <dbReference type="ChEBI" id="CHEBI:57540"/>
        <dbReference type="ChEBI" id="CHEBI:57945"/>
        <dbReference type="EC" id="7.1.1.2"/>
    </reaction>
</comment>
<feature type="transmembrane region" description="Helical" evidence="16">
    <location>
        <begin position="119"/>
        <end position="137"/>
    </location>
</feature>
<feature type="transmembrane region" description="Helical" evidence="16">
    <location>
        <begin position="183"/>
        <end position="201"/>
    </location>
</feature>
<keyword evidence="13 16" id="KW-0496">Mitochondrion</keyword>
<feature type="domain" description="NADH dehydrogenase subunit 5 C-terminal" evidence="19">
    <location>
        <begin position="426"/>
        <end position="603"/>
    </location>
</feature>
<evidence type="ECO:0000256" key="14">
    <source>
        <dbReference type="ARBA" id="ARBA00023136"/>
    </source>
</evidence>
<dbReference type="EC" id="7.1.1.2" evidence="2 16"/>
<evidence type="ECO:0000259" key="18">
    <source>
        <dbReference type="Pfam" id="PF00662"/>
    </source>
</evidence>
<feature type="transmembrane region" description="Helical" evidence="16">
    <location>
        <begin position="84"/>
        <end position="107"/>
    </location>
</feature>
<keyword evidence="11 16" id="KW-0520">NAD</keyword>
<evidence type="ECO:0000256" key="6">
    <source>
        <dbReference type="ARBA" id="ARBA00022692"/>
    </source>
</evidence>
<dbReference type="InterPro" id="IPR003945">
    <property type="entry name" value="NU5C-like"/>
</dbReference>
<keyword evidence="5" id="KW-0679">Respiratory chain</keyword>
<evidence type="ECO:0000256" key="12">
    <source>
        <dbReference type="ARBA" id="ARBA00023075"/>
    </source>
</evidence>
<keyword evidence="14 16" id="KW-0472">Membrane</keyword>
<dbReference type="GO" id="GO:0042773">
    <property type="term" value="P:ATP synthesis coupled electron transport"/>
    <property type="evidence" value="ECO:0007669"/>
    <property type="project" value="InterPro"/>
</dbReference>
<dbReference type="PANTHER" id="PTHR42829">
    <property type="entry name" value="NADH-UBIQUINONE OXIDOREDUCTASE CHAIN 5"/>
    <property type="match status" value="1"/>
</dbReference>
<feature type="transmembrane region" description="Helical" evidence="16">
    <location>
        <begin position="281"/>
        <end position="302"/>
    </location>
</feature>
<keyword evidence="8" id="KW-1278">Translocase</keyword>
<geneLocation type="mitochondrion" evidence="20"/>
<evidence type="ECO:0000256" key="3">
    <source>
        <dbReference type="ARBA" id="ARBA00021096"/>
    </source>
</evidence>
<evidence type="ECO:0000313" key="20">
    <source>
        <dbReference type="EMBL" id="AXY64131.1"/>
    </source>
</evidence>
<evidence type="ECO:0000256" key="5">
    <source>
        <dbReference type="ARBA" id="ARBA00022660"/>
    </source>
</evidence>
<evidence type="ECO:0000256" key="8">
    <source>
        <dbReference type="ARBA" id="ARBA00022967"/>
    </source>
</evidence>
<evidence type="ECO:0000256" key="15">
    <source>
        <dbReference type="ARBA" id="ARBA00049551"/>
    </source>
</evidence>
<feature type="transmembrane region" description="Helical" evidence="16">
    <location>
        <begin position="143"/>
        <end position="162"/>
    </location>
</feature>
<dbReference type="PANTHER" id="PTHR42829:SF2">
    <property type="entry name" value="NADH-UBIQUINONE OXIDOREDUCTASE CHAIN 5"/>
    <property type="match status" value="1"/>
</dbReference>
<dbReference type="GO" id="GO:0008137">
    <property type="term" value="F:NADH dehydrogenase (ubiquinone) activity"/>
    <property type="evidence" value="ECO:0007669"/>
    <property type="project" value="UniProtKB-EC"/>
</dbReference>
<keyword evidence="4 16" id="KW-0813">Transport</keyword>